<dbReference type="GeneID" id="73803054"/>
<dbReference type="AlphaFoldDB" id="A0A5B3J775"/>
<evidence type="ECO:0000313" key="1">
    <source>
        <dbReference type="EMBL" id="KAA2381261.1"/>
    </source>
</evidence>
<comment type="caution">
    <text evidence="1">The sequence shown here is derived from an EMBL/GenBank/DDBJ whole genome shotgun (WGS) entry which is preliminary data.</text>
</comment>
<gene>
    <name evidence="1" type="ORF">F2Y10_01905</name>
</gene>
<evidence type="ECO:0000313" key="2">
    <source>
        <dbReference type="Proteomes" id="UP000322940"/>
    </source>
</evidence>
<sequence length="103" mass="11777">MKSQKAKEFIDGCMAHLTVEMSDHAKWQLRAAMTHAAELAEQEMEGFYTCWIDPKDFMPEANKNVLVKCSSGEIQTDFYAPELGGFFIEHSTHAKVTGWREMM</sequence>
<dbReference type="RefSeq" id="WP_004328726.1">
    <property type="nucleotide sequence ID" value="NZ_JADMQE010000005.1"/>
</dbReference>
<organism evidence="1 2">
    <name type="scientific">Alistipes onderdonkii</name>
    <dbReference type="NCBI Taxonomy" id="328813"/>
    <lineage>
        <taxon>Bacteria</taxon>
        <taxon>Pseudomonadati</taxon>
        <taxon>Bacteroidota</taxon>
        <taxon>Bacteroidia</taxon>
        <taxon>Bacteroidales</taxon>
        <taxon>Rikenellaceae</taxon>
        <taxon>Alistipes</taxon>
    </lineage>
</organism>
<dbReference type="Proteomes" id="UP000322940">
    <property type="component" value="Unassembled WGS sequence"/>
</dbReference>
<reference evidence="1 2" key="1">
    <citation type="journal article" date="2019" name="Nat. Med.">
        <title>A library of human gut bacterial isolates paired with longitudinal multiomics data enables mechanistic microbiome research.</title>
        <authorList>
            <person name="Poyet M."/>
            <person name="Groussin M."/>
            <person name="Gibbons S.M."/>
            <person name="Avila-Pacheco J."/>
            <person name="Jiang X."/>
            <person name="Kearney S.M."/>
            <person name="Perrotta A.R."/>
            <person name="Berdy B."/>
            <person name="Zhao S."/>
            <person name="Lieberman T.D."/>
            <person name="Swanson P.K."/>
            <person name="Smith M."/>
            <person name="Roesemann S."/>
            <person name="Alexander J.E."/>
            <person name="Rich S.A."/>
            <person name="Livny J."/>
            <person name="Vlamakis H."/>
            <person name="Clish C."/>
            <person name="Bullock K."/>
            <person name="Deik A."/>
            <person name="Scott J."/>
            <person name="Pierce K.A."/>
            <person name="Xavier R.J."/>
            <person name="Alm E.J."/>
        </authorList>
    </citation>
    <scope>NUCLEOTIDE SEQUENCE [LARGE SCALE GENOMIC DNA]</scope>
    <source>
        <strain evidence="1 2">BIOML-A266</strain>
    </source>
</reference>
<name>A0A5B3J775_9BACT</name>
<accession>A0A5B3J775</accession>
<protein>
    <submittedName>
        <fullName evidence="1">Uncharacterized protein</fullName>
    </submittedName>
</protein>
<proteinExistence type="predicted"/>
<dbReference type="EMBL" id="VVXH01000001">
    <property type="protein sequence ID" value="KAA2381261.1"/>
    <property type="molecule type" value="Genomic_DNA"/>
</dbReference>